<sequence>MSDTTRDETHRGIRATYAAFIATGFIFASWASRIPQFKEQLGLSAGQLGLVLLSIAIGSLVALPMAGAIVTRFGSRRTVATLAVLDGAALAVVALGYEAGVPVVVLGLVSFGFAQGGWDVAMNVQGAVVERRLGRAIMPRFHAGFSLGTVAGALLSALMVWLGVPVPLHLLVVAALVAASVPVAVRSFVPDTEPEPEREPGAPASVKASPLLAWTEPRTLLIGLFVLTFAFAEGTSNDWASVALIDGHGTSDTVGTLGFAVVLVAMTAGRWFGPHLLDRYGRAGLLQIMAVTAAAGLLLFVYAPTVPLAFVGTVFWGLGTALGFPVGMSAAADEPTRAASRVSVVASIGYCAFLGGPPLVGLLGDVFSVLTALLAVVVAMVVAVLVAPATKPPATASE</sequence>
<dbReference type="InterPro" id="IPR020846">
    <property type="entry name" value="MFS_dom"/>
</dbReference>
<feature type="transmembrane region" description="Helical" evidence="5">
    <location>
        <begin position="252"/>
        <end position="272"/>
    </location>
</feature>
<dbReference type="RefSeq" id="WP_231484294.1">
    <property type="nucleotide sequence ID" value="NZ_BAAAZO010000001.1"/>
</dbReference>
<dbReference type="SUPFAM" id="SSF103473">
    <property type="entry name" value="MFS general substrate transporter"/>
    <property type="match status" value="1"/>
</dbReference>
<feature type="transmembrane region" description="Helical" evidence="5">
    <location>
        <begin position="210"/>
        <end position="232"/>
    </location>
</feature>
<dbReference type="InterPro" id="IPR011701">
    <property type="entry name" value="MFS"/>
</dbReference>
<evidence type="ECO:0000259" key="6">
    <source>
        <dbReference type="PROSITE" id="PS50850"/>
    </source>
</evidence>
<comment type="caution">
    <text evidence="7">The sequence shown here is derived from an EMBL/GenBank/DDBJ whole genome shotgun (WGS) entry which is preliminary data.</text>
</comment>
<dbReference type="PANTHER" id="PTHR23514">
    <property type="entry name" value="BYPASS OF STOP CODON PROTEIN 6"/>
    <property type="match status" value="1"/>
</dbReference>
<feature type="transmembrane region" description="Helical" evidence="5">
    <location>
        <begin position="284"/>
        <end position="303"/>
    </location>
</feature>
<evidence type="ECO:0000313" key="8">
    <source>
        <dbReference type="Proteomes" id="UP001501074"/>
    </source>
</evidence>
<dbReference type="PROSITE" id="PS50850">
    <property type="entry name" value="MFS"/>
    <property type="match status" value="1"/>
</dbReference>
<feature type="transmembrane region" description="Helical" evidence="5">
    <location>
        <begin position="168"/>
        <end position="189"/>
    </location>
</feature>
<dbReference type="Pfam" id="PF07690">
    <property type="entry name" value="MFS_1"/>
    <property type="match status" value="1"/>
</dbReference>
<dbReference type="EMBL" id="BAAAZO010000001">
    <property type="protein sequence ID" value="GAA3595079.1"/>
    <property type="molecule type" value="Genomic_DNA"/>
</dbReference>
<comment type="subcellular location">
    <subcellularLocation>
        <location evidence="1">Cell membrane</location>
        <topology evidence="1">Multi-pass membrane protein</topology>
    </subcellularLocation>
</comment>
<evidence type="ECO:0000256" key="5">
    <source>
        <dbReference type="SAM" id="Phobius"/>
    </source>
</evidence>
<dbReference type="InterPro" id="IPR051788">
    <property type="entry name" value="MFS_Transporter"/>
</dbReference>
<keyword evidence="4 5" id="KW-0472">Membrane</keyword>
<gene>
    <name evidence="7" type="ORF">GCM10022223_07750</name>
</gene>
<feature type="transmembrane region" description="Helical" evidence="5">
    <location>
        <begin position="78"/>
        <end position="97"/>
    </location>
</feature>
<feature type="transmembrane region" description="Helical" evidence="5">
    <location>
        <begin position="12"/>
        <end position="31"/>
    </location>
</feature>
<accession>A0ABP6Z484</accession>
<evidence type="ECO:0000256" key="4">
    <source>
        <dbReference type="ARBA" id="ARBA00023136"/>
    </source>
</evidence>
<dbReference type="Gene3D" id="1.20.1250.20">
    <property type="entry name" value="MFS general substrate transporter like domains"/>
    <property type="match status" value="2"/>
</dbReference>
<feature type="domain" description="Major facilitator superfamily (MFS) profile" evidence="6">
    <location>
        <begin position="12"/>
        <end position="391"/>
    </location>
</feature>
<evidence type="ECO:0000256" key="1">
    <source>
        <dbReference type="ARBA" id="ARBA00004651"/>
    </source>
</evidence>
<feature type="transmembrane region" description="Helical" evidence="5">
    <location>
        <begin position="309"/>
        <end position="330"/>
    </location>
</feature>
<feature type="transmembrane region" description="Helical" evidence="5">
    <location>
        <begin position="51"/>
        <end position="71"/>
    </location>
</feature>
<dbReference type="Proteomes" id="UP001501074">
    <property type="component" value="Unassembled WGS sequence"/>
</dbReference>
<reference evidence="8" key="1">
    <citation type="journal article" date="2019" name="Int. J. Syst. Evol. Microbiol.">
        <title>The Global Catalogue of Microorganisms (GCM) 10K type strain sequencing project: providing services to taxonomists for standard genome sequencing and annotation.</title>
        <authorList>
            <consortium name="The Broad Institute Genomics Platform"/>
            <consortium name="The Broad Institute Genome Sequencing Center for Infectious Disease"/>
            <person name="Wu L."/>
            <person name="Ma J."/>
        </authorList>
    </citation>
    <scope>NUCLEOTIDE SEQUENCE [LARGE SCALE GENOMIC DNA]</scope>
    <source>
        <strain evidence="8">JCM 16902</strain>
    </source>
</reference>
<keyword evidence="2 5" id="KW-0812">Transmembrane</keyword>
<dbReference type="CDD" id="cd17393">
    <property type="entry name" value="MFS_MosC_like"/>
    <property type="match status" value="1"/>
</dbReference>
<organism evidence="7 8">
    <name type="scientific">Kineosporia mesophila</name>
    <dbReference type="NCBI Taxonomy" id="566012"/>
    <lineage>
        <taxon>Bacteria</taxon>
        <taxon>Bacillati</taxon>
        <taxon>Actinomycetota</taxon>
        <taxon>Actinomycetes</taxon>
        <taxon>Kineosporiales</taxon>
        <taxon>Kineosporiaceae</taxon>
        <taxon>Kineosporia</taxon>
    </lineage>
</organism>
<dbReference type="InterPro" id="IPR036259">
    <property type="entry name" value="MFS_trans_sf"/>
</dbReference>
<feature type="transmembrane region" description="Helical" evidence="5">
    <location>
        <begin position="103"/>
        <end position="121"/>
    </location>
</feature>
<dbReference type="PANTHER" id="PTHR23514:SF13">
    <property type="entry name" value="INNER MEMBRANE PROTEIN YBJJ"/>
    <property type="match status" value="1"/>
</dbReference>
<keyword evidence="8" id="KW-1185">Reference proteome</keyword>
<feature type="transmembrane region" description="Helical" evidence="5">
    <location>
        <begin position="342"/>
        <end position="360"/>
    </location>
</feature>
<evidence type="ECO:0000313" key="7">
    <source>
        <dbReference type="EMBL" id="GAA3595079.1"/>
    </source>
</evidence>
<keyword evidence="3 5" id="KW-1133">Transmembrane helix</keyword>
<protein>
    <submittedName>
        <fullName evidence="7">MFS transporter</fullName>
    </submittedName>
</protein>
<feature type="transmembrane region" description="Helical" evidence="5">
    <location>
        <begin position="366"/>
        <end position="387"/>
    </location>
</feature>
<evidence type="ECO:0000256" key="3">
    <source>
        <dbReference type="ARBA" id="ARBA00022989"/>
    </source>
</evidence>
<name>A0ABP6Z484_9ACTN</name>
<proteinExistence type="predicted"/>
<evidence type="ECO:0000256" key="2">
    <source>
        <dbReference type="ARBA" id="ARBA00022692"/>
    </source>
</evidence>
<feature type="transmembrane region" description="Helical" evidence="5">
    <location>
        <begin position="141"/>
        <end position="162"/>
    </location>
</feature>